<gene>
    <name evidence="6" type="ordered locus">Acid345_4234</name>
</gene>
<dbReference type="InterPro" id="IPR036388">
    <property type="entry name" value="WH-like_DNA-bd_sf"/>
</dbReference>
<dbReference type="AlphaFoldDB" id="Q1IIR6"/>
<dbReference type="InterPro" id="IPR001867">
    <property type="entry name" value="OmpR/PhoB-type_DNA-bd"/>
</dbReference>
<reference evidence="6 7" key="1">
    <citation type="journal article" date="2009" name="Appl. Environ. Microbiol.">
        <title>Three genomes from the phylum Acidobacteria provide insight into the lifestyles of these microorganisms in soils.</title>
        <authorList>
            <person name="Ward N.L."/>
            <person name="Challacombe J.F."/>
            <person name="Janssen P.H."/>
            <person name="Henrissat B."/>
            <person name="Coutinho P.M."/>
            <person name="Wu M."/>
            <person name="Xie G."/>
            <person name="Haft D.H."/>
            <person name="Sait M."/>
            <person name="Badger J."/>
            <person name="Barabote R.D."/>
            <person name="Bradley B."/>
            <person name="Brettin T.S."/>
            <person name="Brinkac L.M."/>
            <person name="Bruce D."/>
            <person name="Creasy T."/>
            <person name="Daugherty S.C."/>
            <person name="Davidsen T.M."/>
            <person name="DeBoy R.T."/>
            <person name="Detter J.C."/>
            <person name="Dodson R.J."/>
            <person name="Durkin A.S."/>
            <person name="Ganapathy A."/>
            <person name="Gwinn-Giglio M."/>
            <person name="Han C.S."/>
            <person name="Khouri H."/>
            <person name="Kiss H."/>
            <person name="Kothari S.P."/>
            <person name="Madupu R."/>
            <person name="Nelson K.E."/>
            <person name="Nelson W.C."/>
            <person name="Paulsen I."/>
            <person name="Penn K."/>
            <person name="Ren Q."/>
            <person name="Rosovitz M.J."/>
            <person name="Selengut J.D."/>
            <person name="Shrivastava S."/>
            <person name="Sullivan S.A."/>
            <person name="Tapia R."/>
            <person name="Thompson L.S."/>
            <person name="Watkins K.L."/>
            <person name="Yang Q."/>
            <person name="Yu C."/>
            <person name="Zafar N."/>
            <person name="Zhou L."/>
            <person name="Kuske C.R."/>
        </authorList>
    </citation>
    <scope>NUCLEOTIDE SEQUENCE [LARGE SCALE GENOMIC DNA]</scope>
    <source>
        <strain evidence="6 7">Ellin345</strain>
    </source>
</reference>
<dbReference type="InterPro" id="IPR011042">
    <property type="entry name" value="6-blade_b-propeller_TolB-like"/>
</dbReference>
<name>Q1IIR6_KORVE</name>
<dbReference type="Pfam" id="PF00486">
    <property type="entry name" value="Trans_reg_C"/>
    <property type="match status" value="1"/>
</dbReference>
<comment type="similarity">
    <text evidence="1">Belongs to the TolB family.</text>
</comment>
<dbReference type="Gene3D" id="1.10.10.10">
    <property type="entry name" value="Winged helix-like DNA-binding domain superfamily/Winged helix DNA-binding domain"/>
    <property type="match status" value="1"/>
</dbReference>
<accession>Q1IIR6</accession>
<dbReference type="GO" id="GO:0000160">
    <property type="term" value="P:phosphorelay signal transduction system"/>
    <property type="evidence" value="ECO:0007669"/>
    <property type="project" value="InterPro"/>
</dbReference>
<dbReference type="CDD" id="cd00383">
    <property type="entry name" value="trans_reg_C"/>
    <property type="match status" value="1"/>
</dbReference>
<evidence type="ECO:0000256" key="3">
    <source>
        <dbReference type="PROSITE-ProRule" id="PRU01091"/>
    </source>
</evidence>
<dbReference type="eggNOG" id="COG0823">
    <property type="taxonomic scope" value="Bacteria"/>
</dbReference>
<sequence>MTDLIGPNRLRFGPYEADLHTRELWKFGTRVKLVGQPFDILELLISRPGELVTRDELRERLWPKETFVDFNHGLNAAVNKLRDVLCDSADDPKFIETLPRRGYRFISKVERGVEEPIPVAETSPPTPLVVPTPAELAPEPRYESPAITVERSLGRTKWSWGAAALLMVVIAFIAFLAISKISREPSESEKKASMGGQGAAIAGLVKGVQVTLVTGGKNEGPQFSPDGKRLTFMSNRNGATDVWIANASGSDPHPLTTLGDAGTPRWSPDGQTIAFDSHIHKYSAILTIPADGGAPRVLIAGDSNNSVPSWSKDGHFIYFASDRTGRFEVWRVPTTGGPAQQITQDGGFAPVESADGKLLFYAKNQFPNPEVWEVSLEGGGVEAPLRPIIRPVTWATWAVAGDSVFYVEEGPGNIAMLSVVEPKARRMRQVTVLGRFPFWLAISPDGRKLAFDRTDSESTTSIVALEDFE</sequence>
<dbReference type="InterPro" id="IPR016032">
    <property type="entry name" value="Sig_transdc_resp-reg_C-effctor"/>
</dbReference>
<dbReference type="PANTHER" id="PTHR36842:SF1">
    <property type="entry name" value="PROTEIN TOLB"/>
    <property type="match status" value="1"/>
</dbReference>
<evidence type="ECO:0000256" key="1">
    <source>
        <dbReference type="ARBA" id="ARBA00009820"/>
    </source>
</evidence>
<dbReference type="STRING" id="204669.Acid345_4234"/>
<feature type="transmembrane region" description="Helical" evidence="4">
    <location>
        <begin position="158"/>
        <end position="178"/>
    </location>
</feature>
<dbReference type="eggNOG" id="COG0745">
    <property type="taxonomic scope" value="Bacteria"/>
</dbReference>
<evidence type="ECO:0000256" key="2">
    <source>
        <dbReference type="ARBA" id="ARBA00023125"/>
    </source>
</evidence>
<dbReference type="EnsemblBacteria" id="ABF43234">
    <property type="protein sequence ID" value="ABF43234"/>
    <property type="gene ID" value="Acid345_4234"/>
</dbReference>
<feature type="domain" description="OmpR/PhoB-type" evidence="5">
    <location>
        <begin position="7"/>
        <end position="107"/>
    </location>
</feature>
<organism evidence="6 7">
    <name type="scientific">Koribacter versatilis (strain Ellin345)</name>
    <dbReference type="NCBI Taxonomy" id="204669"/>
    <lineage>
        <taxon>Bacteria</taxon>
        <taxon>Pseudomonadati</taxon>
        <taxon>Acidobacteriota</taxon>
        <taxon>Terriglobia</taxon>
        <taxon>Terriglobales</taxon>
        <taxon>Candidatus Korobacteraceae</taxon>
        <taxon>Candidatus Korobacter</taxon>
    </lineage>
</organism>
<keyword evidence="4" id="KW-0812">Transmembrane</keyword>
<dbReference type="PROSITE" id="PS51755">
    <property type="entry name" value="OMPR_PHOB"/>
    <property type="match status" value="1"/>
</dbReference>
<dbReference type="Pfam" id="PF07676">
    <property type="entry name" value="PD40"/>
    <property type="match status" value="3"/>
</dbReference>
<dbReference type="PANTHER" id="PTHR36842">
    <property type="entry name" value="PROTEIN TOLB HOMOLOG"/>
    <property type="match status" value="1"/>
</dbReference>
<dbReference type="KEGG" id="aba:Acid345_4234"/>
<feature type="DNA-binding region" description="OmpR/PhoB-type" evidence="3">
    <location>
        <begin position="7"/>
        <end position="107"/>
    </location>
</feature>
<evidence type="ECO:0000313" key="6">
    <source>
        <dbReference type="EMBL" id="ABF43234.1"/>
    </source>
</evidence>
<keyword evidence="7" id="KW-1185">Reference proteome</keyword>
<dbReference type="SUPFAM" id="SSF69304">
    <property type="entry name" value="Tricorn protease N-terminal domain"/>
    <property type="match status" value="1"/>
</dbReference>
<keyword evidence="4" id="KW-0472">Membrane</keyword>
<protein>
    <submittedName>
        <fullName evidence="6">Transcriptional regulatory protein-like protein</fullName>
    </submittedName>
</protein>
<dbReference type="SUPFAM" id="SSF46894">
    <property type="entry name" value="C-terminal effector domain of the bipartite response regulators"/>
    <property type="match status" value="1"/>
</dbReference>
<dbReference type="SMART" id="SM00862">
    <property type="entry name" value="Trans_reg_C"/>
    <property type="match status" value="1"/>
</dbReference>
<evidence type="ECO:0000259" key="5">
    <source>
        <dbReference type="PROSITE" id="PS51755"/>
    </source>
</evidence>
<dbReference type="EMBL" id="CP000360">
    <property type="protein sequence ID" value="ABF43234.1"/>
    <property type="molecule type" value="Genomic_DNA"/>
</dbReference>
<dbReference type="InterPro" id="IPR011659">
    <property type="entry name" value="WD40"/>
</dbReference>
<dbReference type="GO" id="GO:0003677">
    <property type="term" value="F:DNA binding"/>
    <property type="evidence" value="ECO:0007669"/>
    <property type="project" value="UniProtKB-UniRule"/>
</dbReference>
<evidence type="ECO:0000256" key="4">
    <source>
        <dbReference type="SAM" id="Phobius"/>
    </source>
</evidence>
<dbReference type="HOGENOM" id="CLU_582384_0_0_0"/>
<dbReference type="Gene3D" id="2.120.10.30">
    <property type="entry name" value="TolB, C-terminal domain"/>
    <property type="match status" value="1"/>
</dbReference>
<keyword evidence="2 3" id="KW-0238">DNA-binding</keyword>
<evidence type="ECO:0000313" key="7">
    <source>
        <dbReference type="Proteomes" id="UP000002432"/>
    </source>
</evidence>
<dbReference type="GO" id="GO:0006355">
    <property type="term" value="P:regulation of DNA-templated transcription"/>
    <property type="evidence" value="ECO:0007669"/>
    <property type="project" value="InterPro"/>
</dbReference>
<dbReference type="Proteomes" id="UP000002432">
    <property type="component" value="Chromosome"/>
</dbReference>
<keyword evidence="4" id="KW-1133">Transmembrane helix</keyword>
<proteinExistence type="inferred from homology"/>